<keyword evidence="2" id="KW-1185">Reference proteome</keyword>
<dbReference type="EMBL" id="PYSV01000018">
    <property type="protein sequence ID" value="PTA66883.1"/>
    <property type="molecule type" value="Genomic_DNA"/>
</dbReference>
<name>A0A2T3W549_9DEIO</name>
<gene>
    <name evidence="1" type="ORF">C8263_15615</name>
</gene>
<dbReference type="AlphaFoldDB" id="A0A2T3W549"/>
<dbReference type="Proteomes" id="UP000240317">
    <property type="component" value="Unassembled WGS sequence"/>
</dbReference>
<protein>
    <submittedName>
        <fullName evidence="1">Uncharacterized protein</fullName>
    </submittedName>
</protein>
<proteinExistence type="predicted"/>
<comment type="caution">
    <text evidence="1">The sequence shown here is derived from an EMBL/GenBank/DDBJ whole genome shotgun (WGS) entry which is preliminary data.</text>
</comment>
<organism evidence="1 2">
    <name type="scientific">Deinococcus arcticus</name>
    <dbReference type="NCBI Taxonomy" id="2136176"/>
    <lineage>
        <taxon>Bacteria</taxon>
        <taxon>Thermotogati</taxon>
        <taxon>Deinococcota</taxon>
        <taxon>Deinococci</taxon>
        <taxon>Deinococcales</taxon>
        <taxon>Deinococcaceae</taxon>
        <taxon>Deinococcus</taxon>
    </lineage>
</organism>
<sequence>MTATTDAQGRIWLIQGTSTSGAVTSQLAYWAPGADDIVPAGSDVNYGYVYRSTFLISNNGRFVVFQGQEGDMATLTDTTSMATRKVDVGGNNQHTHIAVDNSGNIWSIGTGLGLRRLGLNGAVTLFNLPGDRPNQVIGFDHAQPNWLWGTGYAGASLIDVETLSNRTLPVHGLIEGLALNSQGGATLLTRNGTMTSTSYFLEYLP</sequence>
<evidence type="ECO:0000313" key="2">
    <source>
        <dbReference type="Proteomes" id="UP000240317"/>
    </source>
</evidence>
<accession>A0A2T3W549</accession>
<evidence type="ECO:0000313" key="1">
    <source>
        <dbReference type="EMBL" id="PTA66883.1"/>
    </source>
</evidence>
<dbReference type="SUPFAM" id="SSF101898">
    <property type="entry name" value="NHL repeat"/>
    <property type="match status" value="1"/>
</dbReference>
<reference evidence="1 2" key="1">
    <citation type="submission" date="2018-03" db="EMBL/GenBank/DDBJ databases">
        <title>Draft genome of Deinococcus sp. OD32.</title>
        <authorList>
            <person name="Wang X.-P."/>
            <person name="Du Z.-J."/>
        </authorList>
    </citation>
    <scope>NUCLEOTIDE SEQUENCE [LARGE SCALE GENOMIC DNA]</scope>
    <source>
        <strain evidence="1 2">OD32</strain>
    </source>
</reference>